<feature type="region of interest" description="Disordered" evidence="1">
    <location>
        <begin position="57"/>
        <end position="85"/>
    </location>
</feature>
<keyword evidence="2" id="KW-0472">Membrane</keyword>
<dbReference type="EMBL" id="HBHT01012674">
    <property type="protein sequence ID" value="CAD9957912.1"/>
    <property type="molecule type" value="Transcribed_RNA"/>
</dbReference>
<keyword evidence="2" id="KW-1133">Transmembrane helix</keyword>
<dbReference type="EMBL" id="HBHT01012673">
    <property type="protein sequence ID" value="CAD9957910.1"/>
    <property type="molecule type" value="Transcribed_RNA"/>
</dbReference>
<dbReference type="InterPro" id="IPR011993">
    <property type="entry name" value="PH-like_dom_sf"/>
</dbReference>
<feature type="region of interest" description="Disordered" evidence="1">
    <location>
        <begin position="211"/>
        <end position="232"/>
    </location>
</feature>
<evidence type="ECO:0000313" key="4">
    <source>
        <dbReference type="EMBL" id="CAD9957912.1"/>
    </source>
</evidence>
<feature type="compositionally biased region" description="Low complexity" evidence="1">
    <location>
        <begin position="70"/>
        <end position="85"/>
    </location>
</feature>
<dbReference type="AlphaFoldDB" id="A0A6U2ZUR7"/>
<reference evidence="4" key="1">
    <citation type="submission" date="2021-01" db="EMBL/GenBank/DDBJ databases">
        <authorList>
            <person name="Corre E."/>
            <person name="Pelletier E."/>
            <person name="Niang G."/>
            <person name="Scheremetjew M."/>
            <person name="Finn R."/>
            <person name="Kale V."/>
            <person name="Holt S."/>
            <person name="Cochrane G."/>
            <person name="Meng A."/>
            <person name="Brown T."/>
            <person name="Cohen L."/>
        </authorList>
    </citation>
    <scope>NUCLEOTIDE SEQUENCE</scope>
    <source>
        <strain evidence="4">CCMP125</strain>
    </source>
</reference>
<organism evidence="4">
    <name type="scientific">Entomoneis paludosa</name>
    <dbReference type="NCBI Taxonomy" id="265537"/>
    <lineage>
        <taxon>Eukaryota</taxon>
        <taxon>Sar</taxon>
        <taxon>Stramenopiles</taxon>
        <taxon>Ochrophyta</taxon>
        <taxon>Bacillariophyta</taxon>
        <taxon>Bacillariophyceae</taxon>
        <taxon>Bacillariophycidae</taxon>
        <taxon>Entomoneidaceae</taxon>
        <taxon>Entomoneis</taxon>
    </lineage>
</organism>
<feature type="compositionally biased region" description="Low complexity" evidence="1">
    <location>
        <begin position="11"/>
        <end position="20"/>
    </location>
</feature>
<evidence type="ECO:0000313" key="3">
    <source>
        <dbReference type="EMBL" id="CAD9957910.1"/>
    </source>
</evidence>
<dbReference type="Gene3D" id="2.30.29.30">
    <property type="entry name" value="Pleckstrin-homology domain (PH domain)/Phosphotyrosine-binding domain (PTB)"/>
    <property type="match status" value="1"/>
</dbReference>
<sequence length="531" mass="58647">MTMVEVQMVDSSPQSTSQHQHSVRRRKRSSHNNGIVAVLLPLGSPQPPPIPILHHVDATSTSDSDTWNNATISNSTTTTSTSTASSSTASASMVSDSSSSSHHSLGFQINVWQYVGGLGFGLAAWLVYLILPKGVRKAYCRSERRRYTRRYATTDWRDAPSDVGQPPTTIKGRPTAFDNPHSHQQQQQQLHAKPSHDYSVQDSILLAAEERRKQQGDGSSYDDDEDSSIPSARNHYADQHQEHYIHYNHARMAPVALDRPPSSHITRSRSPDLDDIGNNDEEDSLHIRPLNIAANDAAVMAHQTPSPHKARGNNSRYYDLPPPRLDLTEASTTAGATAPSPWHPQIRQVPEDRIWKESLRRLSQRGVRLTAHGVQCDPKRIWLKYSEEDASLTWQTEFPRQVQNQSGSQSIVLMRGAMHRIPLANVLYIDVGKKTSALQKTSAVVPPSACFSLLTQQGSLDLQTNSKLERDAVVSSLCYLLDQVHVSDWRKLYQDSSGSTAGSPSEMGSASAISTELLGGNGHHFLSNAEI</sequence>
<gene>
    <name evidence="3" type="ORF">APAL1065_LOCUS8492</name>
    <name evidence="4" type="ORF">APAL1065_LOCUS8493</name>
</gene>
<protein>
    <submittedName>
        <fullName evidence="4">Uncharacterized protein</fullName>
    </submittedName>
</protein>
<feature type="transmembrane region" description="Helical" evidence="2">
    <location>
        <begin position="111"/>
        <end position="131"/>
    </location>
</feature>
<keyword evidence="2" id="KW-0812">Transmembrane</keyword>
<name>A0A6U2ZUR7_9STRA</name>
<feature type="compositionally biased region" description="Polar residues" evidence="1">
    <location>
        <begin position="58"/>
        <end position="69"/>
    </location>
</feature>
<feature type="region of interest" description="Disordered" evidence="1">
    <location>
        <begin position="157"/>
        <end position="199"/>
    </location>
</feature>
<accession>A0A6U2ZUR7</accession>
<proteinExistence type="predicted"/>
<evidence type="ECO:0000256" key="2">
    <source>
        <dbReference type="SAM" id="Phobius"/>
    </source>
</evidence>
<feature type="region of interest" description="Disordered" evidence="1">
    <location>
        <begin position="1"/>
        <end position="30"/>
    </location>
</feature>
<feature type="compositionally biased region" description="Basic residues" evidence="1">
    <location>
        <begin position="21"/>
        <end position="30"/>
    </location>
</feature>
<evidence type="ECO:0000256" key="1">
    <source>
        <dbReference type="SAM" id="MobiDB-lite"/>
    </source>
</evidence>